<dbReference type="GO" id="GO:0043094">
    <property type="term" value="P:metabolic compound salvage"/>
    <property type="evidence" value="ECO:0007669"/>
    <property type="project" value="InterPro"/>
</dbReference>
<evidence type="ECO:0000256" key="1">
    <source>
        <dbReference type="ARBA" id="ARBA00010373"/>
    </source>
</evidence>
<evidence type="ECO:0000256" key="2">
    <source>
        <dbReference type="ARBA" id="ARBA00022723"/>
    </source>
</evidence>
<dbReference type="GO" id="GO:0000287">
    <property type="term" value="F:magnesium ion binding"/>
    <property type="evidence" value="ECO:0007669"/>
    <property type="project" value="InterPro"/>
</dbReference>
<dbReference type="Pfam" id="PF01676">
    <property type="entry name" value="Metalloenzyme"/>
    <property type="match status" value="1"/>
</dbReference>
<comment type="caution">
    <text evidence="6">The sequence shown here is derived from an EMBL/GenBank/DDBJ whole genome shotgun (WGS) entry which is preliminary data.</text>
</comment>
<dbReference type="SUPFAM" id="SSF53649">
    <property type="entry name" value="Alkaline phosphatase-like"/>
    <property type="match status" value="1"/>
</dbReference>
<keyword evidence="2" id="KW-0479">Metal-binding</keyword>
<dbReference type="GO" id="GO:0008973">
    <property type="term" value="F:phosphopentomutase activity"/>
    <property type="evidence" value="ECO:0007669"/>
    <property type="project" value="InterPro"/>
</dbReference>
<dbReference type="PANTHER" id="PTHR21110:SF0">
    <property type="entry name" value="PHOSPHOPENTOMUTASE"/>
    <property type="match status" value="1"/>
</dbReference>
<dbReference type="InterPro" id="IPR010045">
    <property type="entry name" value="DeoB"/>
</dbReference>
<reference evidence="6" key="1">
    <citation type="submission" date="2020-09" db="EMBL/GenBank/DDBJ databases">
        <title>A novel bacterium of genus Hazenella, isolated from South China Sea.</title>
        <authorList>
            <person name="Huang H."/>
            <person name="Mo K."/>
            <person name="Hu Y."/>
        </authorList>
    </citation>
    <scope>NUCLEOTIDE SEQUENCE</scope>
    <source>
        <strain evidence="6">IB182357</strain>
    </source>
</reference>
<evidence type="ECO:0000256" key="3">
    <source>
        <dbReference type="ARBA" id="ARBA00023211"/>
    </source>
</evidence>
<evidence type="ECO:0000313" key="7">
    <source>
        <dbReference type="Proteomes" id="UP000661691"/>
    </source>
</evidence>
<keyword evidence="7" id="KW-1185">Reference proteome</keyword>
<dbReference type="RefSeq" id="WP_191142013.1">
    <property type="nucleotide sequence ID" value="NZ_JACXAH010000011.1"/>
</dbReference>
<organism evidence="6 7">
    <name type="scientific">Polycladospora coralii</name>
    <dbReference type="NCBI Taxonomy" id="2771432"/>
    <lineage>
        <taxon>Bacteria</taxon>
        <taxon>Bacillati</taxon>
        <taxon>Bacillota</taxon>
        <taxon>Bacilli</taxon>
        <taxon>Bacillales</taxon>
        <taxon>Thermoactinomycetaceae</taxon>
        <taxon>Polycladospora</taxon>
    </lineage>
</organism>
<dbReference type="EMBL" id="JACXAH010000011">
    <property type="protein sequence ID" value="MBD1372548.1"/>
    <property type="molecule type" value="Genomic_DNA"/>
</dbReference>
<dbReference type="Proteomes" id="UP000661691">
    <property type="component" value="Unassembled WGS sequence"/>
</dbReference>
<dbReference type="GO" id="GO:0009117">
    <property type="term" value="P:nucleotide metabolic process"/>
    <property type="evidence" value="ECO:0007669"/>
    <property type="project" value="InterPro"/>
</dbReference>
<proteinExistence type="inferred from homology"/>
<dbReference type="Gene3D" id="3.40.720.10">
    <property type="entry name" value="Alkaline Phosphatase, subunit A"/>
    <property type="match status" value="1"/>
</dbReference>
<dbReference type="AlphaFoldDB" id="A0A926NA09"/>
<sequence length="306" mass="34505">MAVIFLFIDGVGLGDENEHNPWYIYETPGINQILNGKSLTHQAVGQYGHDTVLSALDATLGVSELPQSATGQATIFTGRNAPEAMGMHMNGLPNRELRAWVERDNLYTQFSQRKWSATFTNAYTTEFNKRAATQEGRISVSTAAILSSGSPLRYLPDLQRGEAVFHDLTRRTLKRFIPDMKEVTPELAAQHLWHISSVYDMVVHEFFLSDRAGHSQDPELVKWVIHHYDRFLAELVRVKKDEDTIVLVSDHGNSEDLRVPTHTYNEVPLLLIGDIEALFSLTHLSDLTHVKPLLHALVARKKESII</sequence>
<gene>
    <name evidence="6" type="ORF">IC620_09295</name>
</gene>
<dbReference type="PANTHER" id="PTHR21110">
    <property type="entry name" value="PHOSPHOPENTOMUTASE"/>
    <property type="match status" value="1"/>
</dbReference>
<dbReference type="InterPro" id="IPR017850">
    <property type="entry name" value="Alkaline_phosphatase_core_sf"/>
</dbReference>
<name>A0A926NA09_9BACL</name>
<comment type="similarity">
    <text evidence="1">Belongs to the phosphopentomutase family.</text>
</comment>
<evidence type="ECO:0000256" key="4">
    <source>
        <dbReference type="ARBA" id="ARBA00023235"/>
    </source>
</evidence>
<keyword evidence="3" id="KW-0464">Manganese</keyword>
<protein>
    <submittedName>
        <fullName evidence="6">Alkaline phosphatase family protein</fullName>
    </submittedName>
</protein>
<evidence type="ECO:0000259" key="5">
    <source>
        <dbReference type="Pfam" id="PF01676"/>
    </source>
</evidence>
<accession>A0A926NA09</accession>
<keyword evidence="4" id="KW-0413">Isomerase</keyword>
<dbReference type="GO" id="GO:0005829">
    <property type="term" value="C:cytosol"/>
    <property type="evidence" value="ECO:0007669"/>
    <property type="project" value="TreeGrafter"/>
</dbReference>
<evidence type="ECO:0000313" key="6">
    <source>
        <dbReference type="EMBL" id="MBD1372548.1"/>
    </source>
</evidence>
<dbReference type="InterPro" id="IPR006124">
    <property type="entry name" value="Metalloenzyme"/>
</dbReference>
<feature type="domain" description="Metalloenzyme" evidence="5">
    <location>
        <begin position="3"/>
        <end position="274"/>
    </location>
</feature>